<dbReference type="GO" id="GO:0008270">
    <property type="term" value="F:zinc ion binding"/>
    <property type="evidence" value="ECO:0007669"/>
    <property type="project" value="UniProtKB-KW"/>
</dbReference>
<feature type="region of interest" description="Disordered" evidence="5">
    <location>
        <begin position="85"/>
        <end position="116"/>
    </location>
</feature>
<dbReference type="InterPro" id="IPR001965">
    <property type="entry name" value="Znf_PHD"/>
</dbReference>
<feature type="compositionally biased region" description="Polar residues" evidence="5">
    <location>
        <begin position="835"/>
        <end position="847"/>
    </location>
</feature>
<feature type="region of interest" description="Disordered" evidence="5">
    <location>
        <begin position="564"/>
        <end position="589"/>
    </location>
</feature>
<dbReference type="PANTHER" id="PTHR13793">
    <property type="entry name" value="PHD FINGER PROTEINS"/>
    <property type="match status" value="1"/>
</dbReference>
<protein>
    <submittedName>
        <fullName evidence="8">Uncharacterized protein LOC105638874 isoform X1</fullName>
    </submittedName>
</protein>
<dbReference type="InterPro" id="IPR011011">
    <property type="entry name" value="Znf_FYVE_PHD"/>
</dbReference>
<sequence length="1521" mass="168315">MMGRAPEGGCGTDERPCRPKAKFPEAQLEKTPTADKKPVVLDVDFFSQARKALCERSPFDVTEDGPGSSNSGVLSVSTLPNGLASLLKPSDSKKRHKKSHSGADKKSSRASERSKGGNIWVETEEYFRDLALPDIDALFEISSSLRALAASNCFWIPYIGNENHEKLKSIANMENADRVEYFGNDNTGRTESAVNMENVNDDTNVNHRTVCNGNGLEGNLEGEHLVEIDSRGAQNGRAKHVDDDKIAGNNKNERTELAVKTENGGNEMDNCGNASVNGNGGEMRIEDEHLMETDGVGDQSHGAKCLPLEQGNGFSDLNLSSGLEWLLGCRDRILLTSERPSKKRKLLGTDAGLDRLLIGRPCEGDSSLCNFCCQDGTSSDANLLVICCSCKVGVHRRCYGVQGGDESWLCSWCKQMTKGSVSVDQPCVLCAKQGGALKQVGVENSESFKEFAHLFCSLWMPEVYIEDLRGMEPIVNVERIPETRKKLVCNLCKSKCGACVRCSHGTCRTAFHPICAREARHRIEVWGKYGSDSVELRAFCSRHSEIPDVTLSTDKEQKLDIGQNLDKDADHVEPLDANASDKSGDGELQETGLSASISNVMLSPECEDDQLINMEVFDRSESGDAKPSDSLDLALFMKKLIDRGKVNVKDVALETGISSDSLISTLAEDSLLPDWQHKILKWLNNHLYIGSSHKILKVKAKSAISPQTRTGIVNDSGLTVLESDVKYPITVKSLAPHRQTKSSMKILKGNKIICSSEEIPNDNGIEGDELIADQSISELGDLTKLATPDTSDKIIDNHDGFQASLAVHAPKSEDKDNPSHGRVSEKFESAHVATPEQSNSIKTDQGNPVYSNISPLLHDLICRKREARSTSCVHPSIHQTLLELQSGLLAKNRSCGFEGSCESEGKVSRLEASSNASVCCNHHNSKCNDMVCMSDRVDLEQLVKAKSLGVLELSPADEVEGEIIYFQHMLLRNALARKHFTGNLICKVAKSLPREIDVARSQRWDAVIVNQYLCELREAKKQGRKERRHKEAQAVLAAATAAAAASTRISSIRKDSFDESVQEKFNTYNGRASISYQLMPRPKEMTSKLAAPKISSEKYSDFVQLISDFSKVHPRSCDICRRSETIRNPILVCSSCKVAVHLDCYRSIKESTGPWYCELCEELMSSKCSGASSVNFWEKPYFVAECGLCGGTTGAFRKSSDGQWVHAFCAEWVFEPIFRRGQVNPIEGMETVRKGSDICCVCRRNHGVCIKCCYGHCQSTFHPSCSRSAGFYMNVKTINGKLQHKAYCEKHSMEQRAKAESQKHGVEEIRNFRQIRVELERLRLLCERIIKREKLKRDLVLCSHNILVCKRDHVARSVLVHSSSFPADVSSESATTSLKGNTDSYRLCSDAIQRSDDVTVDSSISVKNQIMVNVSMDTDQRTEDSSTSHLFVQKPLERASIGGKQIPRRLSLASHNLVDDGEWNSKSRKVFEKELIMTSDQASVKNQQLPKGYFYIPVDCLPKEKQIDQDASSGRPWEHGR</sequence>
<feature type="compositionally biased region" description="Basic and acidic residues" evidence="5">
    <location>
        <begin position="564"/>
        <end position="574"/>
    </location>
</feature>
<keyword evidence="2 4" id="KW-0863">Zinc-finger</keyword>
<evidence type="ECO:0000259" key="6">
    <source>
        <dbReference type="PROSITE" id="PS50016"/>
    </source>
</evidence>
<feature type="compositionally biased region" description="Gly residues" evidence="5">
    <location>
        <begin position="1"/>
        <end position="11"/>
    </location>
</feature>
<organism evidence="8">
    <name type="scientific">Rhizophora mucronata</name>
    <name type="common">Asiatic mangrove</name>
    <dbReference type="NCBI Taxonomy" id="61149"/>
    <lineage>
        <taxon>Eukaryota</taxon>
        <taxon>Viridiplantae</taxon>
        <taxon>Streptophyta</taxon>
        <taxon>Embryophyta</taxon>
        <taxon>Tracheophyta</taxon>
        <taxon>Spermatophyta</taxon>
        <taxon>Magnoliopsida</taxon>
        <taxon>eudicotyledons</taxon>
        <taxon>Gunneridae</taxon>
        <taxon>Pentapetalae</taxon>
        <taxon>rosids</taxon>
        <taxon>fabids</taxon>
        <taxon>Malpighiales</taxon>
        <taxon>Rhizophoraceae</taxon>
        <taxon>Rhizophora</taxon>
    </lineage>
</organism>
<dbReference type="GO" id="GO:0006357">
    <property type="term" value="P:regulation of transcription by RNA polymerase II"/>
    <property type="evidence" value="ECO:0007669"/>
    <property type="project" value="TreeGrafter"/>
</dbReference>
<keyword evidence="3" id="KW-0862">Zinc</keyword>
<proteinExistence type="predicted"/>
<feature type="region of interest" description="Disordered" evidence="5">
    <location>
        <begin position="1"/>
        <end position="34"/>
    </location>
</feature>
<dbReference type="EMBL" id="GGEC01049592">
    <property type="protein sequence ID" value="MBX30076.1"/>
    <property type="molecule type" value="Transcribed_RNA"/>
</dbReference>
<accession>A0A2P2MIM6</accession>
<reference evidence="8" key="1">
    <citation type="submission" date="2018-02" db="EMBL/GenBank/DDBJ databases">
        <title>Rhizophora mucronata_Transcriptome.</title>
        <authorList>
            <person name="Meera S.P."/>
            <person name="Sreeshan A."/>
            <person name="Augustine A."/>
        </authorList>
    </citation>
    <scope>NUCLEOTIDE SEQUENCE</scope>
    <source>
        <tissue evidence="8">Leaf</tissue>
    </source>
</reference>
<dbReference type="InterPro" id="IPR019787">
    <property type="entry name" value="Znf_PHD-finger"/>
</dbReference>
<feature type="region of interest" description="Disordered" evidence="5">
    <location>
        <begin position="809"/>
        <end position="847"/>
    </location>
</feature>
<evidence type="ECO:0000259" key="7">
    <source>
        <dbReference type="PROSITE" id="PS51805"/>
    </source>
</evidence>
<dbReference type="InterPro" id="IPR019786">
    <property type="entry name" value="Zinc_finger_PHD-type_CS"/>
</dbReference>
<dbReference type="PROSITE" id="PS51805">
    <property type="entry name" value="EPHD"/>
    <property type="match status" value="2"/>
</dbReference>
<dbReference type="GO" id="GO:0005634">
    <property type="term" value="C:nucleus"/>
    <property type="evidence" value="ECO:0007669"/>
    <property type="project" value="UniProtKB-ARBA"/>
</dbReference>
<evidence type="ECO:0000313" key="8">
    <source>
        <dbReference type="EMBL" id="MBX30076.1"/>
    </source>
</evidence>
<evidence type="ECO:0000256" key="1">
    <source>
        <dbReference type="ARBA" id="ARBA00022723"/>
    </source>
</evidence>
<feature type="compositionally biased region" description="Basic and acidic residues" evidence="5">
    <location>
        <begin position="810"/>
        <end position="829"/>
    </location>
</feature>
<dbReference type="Pfam" id="PF13832">
    <property type="entry name" value="zf-HC5HC2H_2"/>
    <property type="match status" value="2"/>
</dbReference>
<feature type="domain" description="PHD-type" evidence="6">
    <location>
        <begin position="1114"/>
        <end position="1163"/>
    </location>
</feature>
<evidence type="ECO:0000256" key="2">
    <source>
        <dbReference type="ARBA" id="ARBA00022771"/>
    </source>
</evidence>
<feature type="domain" description="PHD-type" evidence="7">
    <location>
        <begin position="1183"/>
        <end position="1292"/>
    </location>
</feature>
<dbReference type="SMART" id="SM00249">
    <property type="entry name" value="PHD"/>
    <property type="match status" value="4"/>
</dbReference>
<evidence type="ECO:0000256" key="5">
    <source>
        <dbReference type="SAM" id="MobiDB-lite"/>
    </source>
</evidence>
<dbReference type="Gene3D" id="3.30.40.10">
    <property type="entry name" value="Zinc/RING finger domain, C3HC4 (zinc finger)"/>
    <property type="match status" value="4"/>
</dbReference>
<evidence type="ECO:0000256" key="3">
    <source>
        <dbReference type="ARBA" id="ARBA00022833"/>
    </source>
</evidence>
<dbReference type="InterPro" id="IPR013083">
    <property type="entry name" value="Znf_RING/FYVE/PHD"/>
</dbReference>
<evidence type="ECO:0000256" key="4">
    <source>
        <dbReference type="PROSITE-ProRule" id="PRU00146"/>
    </source>
</evidence>
<dbReference type="PROSITE" id="PS01359">
    <property type="entry name" value="ZF_PHD_1"/>
    <property type="match status" value="2"/>
</dbReference>
<dbReference type="PROSITE" id="PS50016">
    <property type="entry name" value="ZF_PHD_2"/>
    <property type="match status" value="1"/>
</dbReference>
<name>A0A2P2MIM6_RHIMU</name>
<dbReference type="Pfam" id="PF13831">
    <property type="entry name" value="PHD_2"/>
    <property type="match status" value="2"/>
</dbReference>
<dbReference type="CDD" id="cd15571">
    <property type="entry name" value="ePHD"/>
    <property type="match status" value="1"/>
</dbReference>
<dbReference type="SUPFAM" id="SSF57903">
    <property type="entry name" value="FYVE/PHD zinc finger"/>
    <property type="match status" value="2"/>
</dbReference>
<dbReference type="InterPro" id="IPR050701">
    <property type="entry name" value="Histone_Mod_Regulator"/>
</dbReference>
<feature type="domain" description="PHD-type" evidence="7">
    <location>
        <begin position="424"/>
        <end position="544"/>
    </location>
</feature>
<feature type="compositionally biased region" description="Basic and acidic residues" evidence="5">
    <location>
        <begin position="101"/>
        <end position="115"/>
    </location>
</feature>
<dbReference type="PANTHER" id="PTHR13793:SF107">
    <property type="entry name" value="BROMODOMAIN-CONTAINING PROTEIN HOMOLOG"/>
    <property type="match status" value="1"/>
</dbReference>
<keyword evidence="1" id="KW-0479">Metal-binding</keyword>
<dbReference type="InterPro" id="IPR034732">
    <property type="entry name" value="EPHD"/>
</dbReference>